<dbReference type="OrthoDB" id="7689335at2"/>
<gene>
    <name evidence="2" type="primary">cowN</name>
    <name evidence="4" type="ORF">CXB77_00390</name>
    <name evidence="3" type="ORF">CXB77_12820</name>
</gene>
<dbReference type="Pfam" id="PF20543">
    <property type="entry name" value="CowN"/>
    <property type="match status" value="1"/>
</dbReference>
<accession>A0A2S7XND0</accession>
<dbReference type="NCBIfam" id="NF033689">
    <property type="entry name" value="N2Fix_CO_CowN"/>
    <property type="match status" value="1"/>
</dbReference>
<evidence type="ECO:0000313" key="4">
    <source>
        <dbReference type="EMBL" id="PQJ97650.1"/>
    </source>
</evidence>
<keyword evidence="5" id="KW-1185">Reference proteome</keyword>
<dbReference type="AlphaFoldDB" id="A0A2S7XND0"/>
<dbReference type="RefSeq" id="WP_105072361.1">
    <property type="nucleotide sequence ID" value="NZ_JAFLKP010000418.1"/>
</dbReference>
<dbReference type="HAMAP" id="MF_02117">
    <property type="entry name" value="CowN"/>
    <property type="match status" value="1"/>
</dbReference>
<proteinExistence type="inferred from homology"/>
<comment type="similarity">
    <text evidence="2">Belongs to the CowN family.</text>
</comment>
<sequence length="95" mass="10846">MQNTATTDRYISFNGIACDDHAQHIVSALRIHIDNPACPAPWQTYFVTKLEETARRGQDELYFVGSQVNAIRELFIHYNDTGALQLLEQVEEECC</sequence>
<reference evidence="3 5" key="1">
    <citation type="submission" date="2018-01" db="EMBL/GenBank/DDBJ databases">
        <title>The complete genome sequence of Chromatium okenii LaCa, a purple sulfur bacterium with a turbulent life.</title>
        <authorList>
            <person name="Luedin S.M."/>
            <person name="Liechti N."/>
            <person name="Storelli N."/>
            <person name="Danza F."/>
            <person name="Wittwer M."/>
            <person name="Pothier J.F."/>
            <person name="Tonolla M.A."/>
        </authorList>
    </citation>
    <scope>NUCLEOTIDE SEQUENCE [LARGE SCALE GENOMIC DNA]</scope>
    <source>
        <strain evidence="3 5">LaCa</strain>
    </source>
</reference>
<evidence type="ECO:0000313" key="5">
    <source>
        <dbReference type="Proteomes" id="UP000239936"/>
    </source>
</evidence>
<comment type="caution">
    <text evidence="3">The sequence shown here is derived from an EMBL/GenBank/DDBJ whole genome shotgun (WGS) entry which is preliminary data.</text>
</comment>
<dbReference type="EMBL" id="PPGH01000037">
    <property type="protein sequence ID" value="PQJ95166.1"/>
    <property type="molecule type" value="Genomic_DNA"/>
</dbReference>
<comment type="function">
    <text evidence="2">Is required to sustain N(2)-dependent growth in the presence of low levels of carbon monoxide (CO). Probably acts by protecting the N(2) fixation ability of the nitrogenase complex, which is inactivated in the presence of CO.</text>
</comment>
<dbReference type="GO" id="GO:0009399">
    <property type="term" value="P:nitrogen fixation"/>
    <property type="evidence" value="ECO:0007669"/>
    <property type="project" value="UniProtKB-UniRule"/>
</dbReference>
<dbReference type="InterPro" id="IPR024899">
    <property type="entry name" value="CowN"/>
</dbReference>
<dbReference type="EMBL" id="PPGH01000005">
    <property type="protein sequence ID" value="PQJ97650.1"/>
    <property type="molecule type" value="Genomic_DNA"/>
</dbReference>
<protein>
    <recommendedName>
        <fullName evidence="2">N(2)-fixation sustaining protein CowN</fullName>
    </recommendedName>
    <alternativeName>
        <fullName evidence="2">CO weal-nitrogenase</fullName>
    </alternativeName>
</protein>
<evidence type="ECO:0000313" key="3">
    <source>
        <dbReference type="EMBL" id="PQJ95166.1"/>
    </source>
</evidence>
<keyword evidence="1 2" id="KW-0535">Nitrogen fixation</keyword>
<dbReference type="Proteomes" id="UP000239936">
    <property type="component" value="Unassembled WGS sequence"/>
</dbReference>
<name>A0A2S7XND0_9GAMM</name>
<evidence type="ECO:0000256" key="1">
    <source>
        <dbReference type="ARBA" id="ARBA00023231"/>
    </source>
</evidence>
<evidence type="ECO:0000256" key="2">
    <source>
        <dbReference type="HAMAP-Rule" id="MF_02117"/>
    </source>
</evidence>
<organism evidence="3 5">
    <name type="scientific">Chromatium okenii</name>
    <dbReference type="NCBI Taxonomy" id="61644"/>
    <lineage>
        <taxon>Bacteria</taxon>
        <taxon>Pseudomonadati</taxon>
        <taxon>Pseudomonadota</taxon>
        <taxon>Gammaproteobacteria</taxon>
        <taxon>Chromatiales</taxon>
        <taxon>Chromatiaceae</taxon>
        <taxon>Chromatium</taxon>
    </lineage>
</organism>